<keyword evidence="3 4" id="KW-0413">Isomerase</keyword>
<comment type="subunit">
    <text evidence="4">Homodimer.</text>
</comment>
<dbReference type="InterPro" id="IPR020094">
    <property type="entry name" value="TruA/RsuA/RluB/E/F_N"/>
</dbReference>
<dbReference type="EMBL" id="JACXWD010000026">
    <property type="protein sequence ID" value="MBD3868258.1"/>
    <property type="molecule type" value="Genomic_DNA"/>
</dbReference>
<feature type="active site" description="Nucleophile" evidence="4 5">
    <location>
        <position position="57"/>
    </location>
</feature>
<dbReference type="GO" id="GO:0003723">
    <property type="term" value="F:RNA binding"/>
    <property type="evidence" value="ECO:0007669"/>
    <property type="project" value="InterPro"/>
</dbReference>
<sequence length="257" mass="28764">MTAAQRRIRLLLAYDGTDFSGWQYQPGIRTVQGDLLRVLRRLNGGDMVSLRGAGRTDTGVHAEGQVADCLIRCRLNDRDLLHALRRMLPEDVRPIDLKTVPAEFHSQHMACSKTYRYVLDHSHHADPFQARYSCHCPVPLYFDLMAAAVSRLPGRRDWSGFAGVAAPPGNRVRNLTLAEMNRDSENCTTFRFRSDGFLNHMVRNMVGAVLEIGIGRFGVDRIDDILDTGNRYLAGKTAPSRGLTLEIVGYEPAPDRA</sequence>
<dbReference type="InterPro" id="IPR001406">
    <property type="entry name" value="PsdUridine_synth_TruA"/>
</dbReference>
<feature type="binding site" evidence="4 6">
    <location>
        <position position="115"/>
    </location>
    <ligand>
        <name>substrate</name>
    </ligand>
</feature>
<dbReference type="InterPro" id="IPR020103">
    <property type="entry name" value="PsdUridine_synth_cat_dom_sf"/>
</dbReference>
<accession>A0A8J6Y0V0</accession>
<comment type="function">
    <text evidence="4">Formation of pseudouridine at positions 38, 39 and 40 in the anticodon stem and loop of transfer RNAs.</text>
</comment>
<evidence type="ECO:0000313" key="9">
    <source>
        <dbReference type="EMBL" id="MBD3868258.1"/>
    </source>
</evidence>
<comment type="caution">
    <text evidence="9">The sequence shown here is derived from an EMBL/GenBank/DDBJ whole genome shotgun (WGS) entry which is preliminary data.</text>
</comment>
<evidence type="ECO:0000256" key="4">
    <source>
        <dbReference type="HAMAP-Rule" id="MF_00171"/>
    </source>
</evidence>
<dbReference type="PIRSF" id="PIRSF001430">
    <property type="entry name" value="tRNA_psdUrid_synth"/>
    <property type="match status" value="1"/>
</dbReference>
<dbReference type="GO" id="GO:0160147">
    <property type="term" value="F:tRNA pseudouridine(38-40) synthase activity"/>
    <property type="evidence" value="ECO:0007669"/>
    <property type="project" value="UniProtKB-EC"/>
</dbReference>
<evidence type="ECO:0000256" key="5">
    <source>
        <dbReference type="PIRSR" id="PIRSR001430-1"/>
    </source>
</evidence>
<dbReference type="Pfam" id="PF01416">
    <property type="entry name" value="PseudoU_synth_1"/>
    <property type="match status" value="1"/>
</dbReference>
<keyword evidence="2 4" id="KW-0819">tRNA processing</keyword>
<evidence type="ECO:0000256" key="2">
    <source>
        <dbReference type="ARBA" id="ARBA00022694"/>
    </source>
</evidence>
<feature type="domain" description="Pseudouridine synthase I TruA alpha/beta" evidence="8">
    <location>
        <begin position="148"/>
        <end position="251"/>
    </location>
</feature>
<dbReference type="SUPFAM" id="SSF55120">
    <property type="entry name" value="Pseudouridine synthase"/>
    <property type="match status" value="1"/>
</dbReference>
<protein>
    <recommendedName>
        <fullName evidence="4">tRNA pseudouridine synthase A</fullName>
        <ecNumber evidence="4">5.4.99.12</ecNumber>
    </recommendedName>
    <alternativeName>
        <fullName evidence="4">tRNA pseudouridine(38-40) synthase</fullName>
    </alternativeName>
    <alternativeName>
        <fullName evidence="4">tRNA pseudouridylate synthase I</fullName>
    </alternativeName>
    <alternativeName>
        <fullName evidence="4">tRNA-uridine isomerase I</fullName>
    </alternativeName>
</protein>
<proteinExistence type="inferred from homology"/>
<evidence type="ECO:0000256" key="6">
    <source>
        <dbReference type="PIRSR" id="PIRSR001430-2"/>
    </source>
</evidence>
<evidence type="ECO:0000256" key="1">
    <source>
        <dbReference type="ARBA" id="ARBA00009375"/>
    </source>
</evidence>
<dbReference type="InterPro" id="IPR020095">
    <property type="entry name" value="PsdUridine_synth_TruA_C"/>
</dbReference>
<dbReference type="NCBIfam" id="TIGR00071">
    <property type="entry name" value="hisT_truA"/>
    <property type="match status" value="1"/>
</dbReference>
<comment type="caution">
    <text evidence="4">Lacks conserved residue(s) required for the propagation of feature annotation.</text>
</comment>
<gene>
    <name evidence="4 9" type="primary">truA</name>
    <name evidence="9" type="ORF">IFK94_09030</name>
</gene>
<name>A0A8J6Y0V0_9BACT</name>
<comment type="catalytic activity">
    <reaction evidence="4 7">
        <text>uridine(38/39/40) in tRNA = pseudouridine(38/39/40) in tRNA</text>
        <dbReference type="Rhea" id="RHEA:22376"/>
        <dbReference type="Rhea" id="RHEA-COMP:10085"/>
        <dbReference type="Rhea" id="RHEA-COMP:10087"/>
        <dbReference type="ChEBI" id="CHEBI:65314"/>
        <dbReference type="ChEBI" id="CHEBI:65315"/>
        <dbReference type="EC" id="5.4.99.12"/>
    </reaction>
</comment>
<dbReference type="AlphaFoldDB" id="A0A8J6Y0V0"/>
<evidence type="ECO:0000256" key="3">
    <source>
        <dbReference type="ARBA" id="ARBA00023235"/>
    </source>
</evidence>
<evidence type="ECO:0000313" key="10">
    <source>
        <dbReference type="Proteomes" id="UP000648239"/>
    </source>
</evidence>
<evidence type="ECO:0000259" key="8">
    <source>
        <dbReference type="Pfam" id="PF01416"/>
    </source>
</evidence>
<dbReference type="PANTHER" id="PTHR11142:SF0">
    <property type="entry name" value="TRNA PSEUDOURIDINE SYNTHASE-LIKE 1"/>
    <property type="match status" value="1"/>
</dbReference>
<dbReference type="Gene3D" id="3.30.70.660">
    <property type="entry name" value="Pseudouridine synthase I, catalytic domain, C-terminal subdomain"/>
    <property type="match status" value="1"/>
</dbReference>
<evidence type="ECO:0000256" key="7">
    <source>
        <dbReference type="RuleBase" id="RU003792"/>
    </source>
</evidence>
<dbReference type="InterPro" id="IPR020097">
    <property type="entry name" value="PsdUridine_synth_TruA_a/b_dom"/>
</dbReference>
<reference evidence="9 10" key="1">
    <citation type="submission" date="2020-08" db="EMBL/GenBank/DDBJ databases">
        <title>Acidobacteriota in marine sediments use diverse sulfur dissimilation pathways.</title>
        <authorList>
            <person name="Wasmund K."/>
        </authorList>
    </citation>
    <scope>NUCLEOTIDE SEQUENCE [LARGE SCALE GENOMIC DNA]</scope>
    <source>
        <strain evidence="9">MAG AM4</strain>
    </source>
</reference>
<comment type="similarity">
    <text evidence="1 4 7">Belongs to the tRNA pseudouridine synthase TruA family.</text>
</comment>
<dbReference type="HAMAP" id="MF_00171">
    <property type="entry name" value="TruA"/>
    <property type="match status" value="1"/>
</dbReference>
<organism evidence="9 10">
    <name type="scientific">Candidatus Polarisedimenticola svalbardensis</name>
    <dbReference type="NCBI Taxonomy" id="2886004"/>
    <lineage>
        <taxon>Bacteria</taxon>
        <taxon>Pseudomonadati</taxon>
        <taxon>Acidobacteriota</taxon>
        <taxon>Candidatus Polarisedimenticolia</taxon>
        <taxon>Candidatus Polarisedimenticolales</taxon>
        <taxon>Candidatus Polarisedimenticolaceae</taxon>
        <taxon>Candidatus Polarisedimenticola</taxon>
    </lineage>
</organism>
<dbReference type="PANTHER" id="PTHR11142">
    <property type="entry name" value="PSEUDOURIDYLATE SYNTHASE"/>
    <property type="match status" value="1"/>
</dbReference>
<dbReference type="Gene3D" id="3.30.70.580">
    <property type="entry name" value="Pseudouridine synthase I, catalytic domain, N-terminal subdomain"/>
    <property type="match status" value="1"/>
</dbReference>
<dbReference type="Proteomes" id="UP000648239">
    <property type="component" value="Unassembled WGS sequence"/>
</dbReference>
<dbReference type="CDD" id="cd02570">
    <property type="entry name" value="PseudoU_synth_EcTruA"/>
    <property type="match status" value="1"/>
</dbReference>
<dbReference type="GO" id="GO:0031119">
    <property type="term" value="P:tRNA pseudouridine synthesis"/>
    <property type="evidence" value="ECO:0007669"/>
    <property type="project" value="UniProtKB-UniRule"/>
</dbReference>
<dbReference type="EC" id="5.4.99.12" evidence="4"/>